<feature type="region of interest" description="Disordered" evidence="4">
    <location>
        <begin position="1014"/>
        <end position="1129"/>
    </location>
</feature>
<feature type="compositionally biased region" description="Basic and acidic residues" evidence="4">
    <location>
        <begin position="1258"/>
        <end position="1275"/>
    </location>
</feature>
<feature type="compositionally biased region" description="Low complexity" evidence="4">
    <location>
        <begin position="776"/>
        <end position="788"/>
    </location>
</feature>
<feature type="compositionally biased region" description="Low complexity" evidence="4">
    <location>
        <begin position="1348"/>
        <end position="1360"/>
    </location>
</feature>
<feature type="region of interest" description="Disordered" evidence="4">
    <location>
        <begin position="577"/>
        <end position="794"/>
    </location>
</feature>
<feature type="region of interest" description="Disordered" evidence="4">
    <location>
        <begin position="1"/>
        <end position="322"/>
    </location>
</feature>
<evidence type="ECO:0000259" key="5">
    <source>
        <dbReference type="Pfam" id="PF14444"/>
    </source>
</evidence>
<proteinExistence type="predicted"/>
<name>A0ABP1PT99_9HEXA</name>
<feature type="region of interest" description="Disordered" evidence="4">
    <location>
        <begin position="1412"/>
        <end position="1448"/>
    </location>
</feature>
<keyword evidence="2" id="KW-0963">Cytoplasm</keyword>
<evidence type="ECO:0000313" key="7">
    <source>
        <dbReference type="Proteomes" id="UP001642540"/>
    </source>
</evidence>
<feature type="region of interest" description="Disordered" evidence="4">
    <location>
        <begin position="434"/>
        <end position="529"/>
    </location>
</feature>
<feature type="compositionally biased region" description="Polar residues" evidence="4">
    <location>
        <begin position="276"/>
        <end position="286"/>
    </location>
</feature>
<feature type="compositionally biased region" description="Basic and acidic residues" evidence="4">
    <location>
        <begin position="1310"/>
        <end position="1329"/>
    </location>
</feature>
<protein>
    <recommendedName>
        <fullName evidence="5">S1-like RNA binding domain-containing protein</fullName>
    </recommendedName>
</protein>
<evidence type="ECO:0000256" key="2">
    <source>
        <dbReference type="ARBA" id="ARBA00022490"/>
    </source>
</evidence>
<feature type="compositionally biased region" description="Polar residues" evidence="4">
    <location>
        <begin position="310"/>
        <end position="322"/>
    </location>
</feature>
<dbReference type="Pfam" id="PF14444">
    <property type="entry name" value="S1-like"/>
    <property type="match status" value="1"/>
</dbReference>
<feature type="region of interest" description="Disordered" evidence="4">
    <location>
        <begin position="1258"/>
        <end position="1329"/>
    </location>
</feature>
<feature type="compositionally biased region" description="Polar residues" evidence="4">
    <location>
        <begin position="1282"/>
        <end position="1293"/>
    </location>
</feature>
<feature type="compositionally biased region" description="Polar residues" evidence="4">
    <location>
        <begin position="629"/>
        <end position="640"/>
    </location>
</feature>
<feature type="compositionally biased region" description="Basic residues" evidence="4">
    <location>
        <begin position="669"/>
        <end position="690"/>
    </location>
</feature>
<reference evidence="6 7" key="1">
    <citation type="submission" date="2024-08" db="EMBL/GenBank/DDBJ databases">
        <authorList>
            <person name="Cucini C."/>
            <person name="Frati F."/>
        </authorList>
    </citation>
    <scope>NUCLEOTIDE SEQUENCE [LARGE SCALE GENOMIC DNA]</scope>
</reference>
<feature type="region of interest" description="Disordered" evidence="4">
    <location>
        <begin position="1348"/>
        <end position="1378"/>
    </location>
</feature>
<feature type="compositionally biased region" description="Basic and acidic residues" evidence="4">
    <location>
        <begin position="135"/>
        <end position="147"/>
    </location>
</feature>
<feature type="domain" description="S1-like RNA binding" evidence="5">
    <location>
        <begin position="368"/>
        <end position="424"/>
    </location>
</feature>
<feature type="region of interest" description="Disordered" evidence="4">
    <location>
        <begin position="343"/>
        <end position="363"/>
    </location>
</feature>
<dbReference type="EMBL" id="CAXLJM020000007">
    <property type="protein sequence ID" value="CAL8072958.1"/>
    <property type="molecule type" value="Genomic_DNA"/>
</dbReference>
<accession>A0ABP1PT99</accession>
<organism evidence="6 7">
    <name type="scientific">Orchesella dallaii</name>
    <dbReference type="NCBI Taxonomy" id="48710"/>
    <lineage>
        <taxon>Eukaryota</taxon>
        <taxon>Metazoa</taxon>
        <taxon>Ecdysozoa</taxon>
        <taxon>Arthropoda</taxon>
        <taxon>Hexapoda</taxon>
        <taxon>Collembola</taxon>
        <taxon>Entomobryomorpha</taxon>
        <taxon>Entomobryoidea</taxon>
        <taxon>Orchesellidae</taxon>
        <taxon>Orchesellinae</taxon>
        <taxon>Orchesella</taxon>
    </lineage>
</organism>
<feature type="compositionally biased region" description="Pro residues" evidence="4">
    <location>
        <begin position="1418"/>
        <end position="1431"/>
    </location>
</feature>
<keyword evidence="7" id="KW-1185">Reference proteome</keyword>
<feature type="compositionally biased region" description="Basic and acidic residues" evidence="4">
    <location>
        <begin position="1014"/>
        <end position="1032"/>
    </location>
</feature>
<sequence>MAYYGSGGGAPPPPQYSQGSAPPQGLGPMFAGPPGHGQHEMYGQQPGMYQGGGTPQGYDGYDGHMYPSYGGQEYYNQQAPMHDYPNHGQGNPGMGQMEGGLYPRPHINPSFLPPENPPAQEKPTRILRNPYPTVSKEELRNQQKDEIYDPSNPTLSAAANSKNNANDGSRNGGSSSSMGYQRQAQLQNQNLQSTFHQQMQMAQNSQSQAPPQPQFHQSTSSMAPHSQGSAPPHFHQSGSSMAPHSQGSAPPHFHQSGSSMAPHSHAPPPPQFHQSTSSMAPHSQGSAPPHFHQSGSSLASHSQAPAPPQFHQSGPSVIPQSQHVATASVHMFDNMSAQNFASQAQQMSRLVSEAPRQEHQDSNGKMQVMTGLVTHVSPGAFGMISDEIFFQESCVSGPVPKVGDKVVVECEPVKGMPFKYNAKKVTKLDADLVRNDNAPSRSTPTAANNIERRYERPDFGPLPTMPESLNLPKACPPPNLSSMIPSSSQSSQPLKSILKRNPPPPPVISKAGVLDNLKPKPPSASSFKPGIFVADLDRDVPRMFGPSSAGPPLDFPEYTYVRDNDLRGQADLIRQTSPRITRLLPSSPTPIRERDFGRQQTFSPERERRNNVVSPTLNDIFERRDRSPTWRNRSKSPSKSPQRDIIRRRSSSPVRRKSRRSSSKSKSPRDRRSRRSRSKSSSPKRQKHPSPKSGRVARSPRRRSRSASPRNRRRSRSGSLRSRRRSRSISPRSRRRVSRSPSRDRRRSTSRSRRPHRSRKSSRSKSKSPSRRRRSLSSVRSASPTPSSFRRGGTIVSQTVTHGIVVKTGTSSLFPKVVDRGNGTLILSASGTSTTTSITTSKPAPMPIKFQIANPPKPQAIAPNPSLFTSGQQSGNYVQNPVFNITKTVANPSATQGIADMKGQKKKPREQEPAFRVIEVDPKVPEKPPNKVGNKVAADDKIKQWEAERQALKSKVTELTSDNLLKNPVKIHQLKQTIQNDLHELRSKEKKADPGVKLLENPKNIQQLRQTVERDLGELRNKEKPSSDKTETSKSQLNIQQLKSSVQQGLKELRSKFDSQAPKPPSQSNESLPGPSSNSKPIGATSSDNKPPASKGTGNGANIPIRTVRNSSELPKNLKKSAPLTTKAETPPYDEEMETLQEEIHRQRFLEEERRLREMGEQGALQQLYYMEDRRQRRLEERNLARIRMKEIQLKKDKKFGDLQKLREQYGPPAERLNHERQLRQARMDEETQESQLHGQAEAIRRQEIEYQKWLEDEANSRREAERASRGFEGRVKRRRTPSPSMHHNNQGPPQRMQHDRSRRRSRSASYERYRDDFRSRPNRSQSREMEYDQFVMAHGGMPMPHPMDGPGFHPQHPQYDGPPPGYGHGPPPGHFEQEGFYISRAMDSVSRRQDELVQREMEIEQRMEMAGRRMGGHPPPGFGHPSGPPHHPQHDDGEYGRFVVRRR</sequence>
<dbReference type="Proteomes" id="UP001642540">
    <property type="component" value="Unassembled WGS sequence"/>
</dbReference>
<feature type="compositionally biased region" description="Basic residues" evidence="4">
    <location>
        <begin position="648"/>
        <end position="663"/>
    </location>
</feature>
<feature type="compositionally biased region" description="Polar residues" evidence="4">
    <location>
        <begin position="293"/>
        <end position="303"/>
    </location>
</feature>
<dbReference type="InterPro" id="IPR025223">
    <property type="entry name" value="S1-like_RNA-bd_dom"/>
</dbReference>
<feature type="compositionally biased region" description="Pro residues" evidence="4">
    <location>
        <begin position="1361"/>
        <end position="1374"/>
    </location>
</feature>
<keyword evidence="3" id="KW-0175">Coiled coil</keyword>
<feature type="compositionally biased region" description="Low complexity" evidence="4">
    <location>
        <begin position="481"/>
        <end position="496"/>
    </location>
</feature>
<evidence type="ECO:0000256" key="1">
    <source>
        <dbReference type="ARBA" id="ARBA00004496"/>
    </source>
</evidence>
<feature type="compositionally biased region" description="Polar residues" evidence="4">
    <location>
        <begin position="1033"/>
        <end position="1048"/>
    </location>
</feature>
<comment type="caution">
    <text evidence="6">The sequence shown here is derived from an EMBL/GenBank/DDBJ whole genome shotgun (WGS) entry which is preliminary data.</text>
</comment>
<feature type="compositionally biased region" description="Polar residues" evidence="4">
    <location>
        <begin position="236"/>
        <end position="248"/>
    </location>
</feature>
<evidence type="ECO:0000313" key="6">
    <source>
        <dbReference type="EMBL" id="CAL8072958.1"/>
    </source>
</evidence>
<feature type="compositionally biased region" description="Polar residues" evidence="4">
    <location>
        <begin position="1066"/>
        <end position="1089"/>
    </location>
</feature>
<gene>
    <name evidence="6" type="ORF">ODALV1_LOCUS2419</name>
</gene>
<comment type="subcellular location">
    <subcellularLocation>
        <location evidence="1">Cytoplasm</location>
    </subcellularLocation>
</comment>
<feature type="coiled-coil region" evidence="3">
    <location>
        <begin position="1189"/>
        <end position="1234"/>
    </location>
</feature>
<feature type="compositionally biased region" description="Basic residues" evidence="4">
    <location>
        <begin position="698"/>
        <end position="775"/>
    </location>
</feature>
<feature type="compositionally biased region" description="Low complexity" evidence="4">
    <location>
        <begin position="156"/>
        <end position="218"/>
    </location>
</feature>
<feature type="coiled-coil region" evidence="3">
    <location>
        <begin position="935"/>
        <end position="991"/>
    </location>
</feature>
<feature type="compositionally biased region" description="Polar residues" evidence="4">
    <location>
        <begin position="219"/>
        <end position="229"/>
    </location>
</feature>
<feature type="compositionally biased region" description="Polar residues" evidence="4">
    <location>
        <begin position="437"/>
        <end position="448"/>
    </location>
</feature>
<evidence type="ECO:0000256" key="3">
    <source>
        <dbReference type="SAM" id="Coils"/>
    </source>
</evidence>
<evidence type="ECO:0000256" key="4">
    <source>
        <dbReference type="SAM" id="MobiDB-lite"/>
    </source>
</evidence>